<keyword evidence="1" id="KW-0812">Transmembrane</keyword>
<dbReference type="Proteomes" id="UP000325177">
    <property type="component" value="Chromosome"/>
</dbReference>
<keyword evidence="1" id="KW-0472">Membrane</keyword>
<protein>
    <recommendedName>
        <fullName evidence="4">GNAT family N-acetyltransferase</fullName>
    </recommendedName>
</protein>
<sequence>MRSYSFIEKYILKKRYIFYYDLNNISKNNSLTNVIDLSLTQTSILSDFVISERLNAYIQKRKGMDTWRLFLYIENYQVLGYSFLHTPLSTEWNDSLPTYNNEARESSTYVESVARGRGIRGILLASQKKYCSEQNKKMWCVIEAVNEASIKSTKKSGVNYIEKNYLLKFFGRNIFSILTNTLSFFFLWGEKRATR</sequence>
<evidence type="ECO:0000313" key="2">
    <source>
        <dbReference type="EMBL" id="QER40988.1"/>
    </source>
</evidence>
<dbReference type="Gene3D" id="3.40.630.30">
    <property type="match status" value="1"/>
</dbReference>
<proteinExistence type="predicted"/>
<evidence type="ECO:0000256" key="1">
    <source>
        <dbReference type="SAM" id="Phobius"/>
    </source>
</evidence>
<dbReference type="RefSeq" id="WP_150027433.1">
    <property type="nucleotide sequence ID" value="NZ_CP043909.1"/>
</dbReference>
<accession>A0A5P1UXI5</accession>
<dbReference type="KEGG" id="asue:F2A31_15315"/>
<reference evidence="2 3" key="1">
    <citation type="submission" date="2019-09" db="EMBL/GenBank/DDBJ databases">
        <title>Acinetobacter sp. C16S1 isolated from saline soil.</title>
        <authorList>
            <person name="Xu L."/>
            <person name="Sun J.-Q."/>
        </authorList>
    </citation>
    <scope>NUCLEOTIDE SEQUENCE [LARGE SCALE GENOMIC DNA]</scope>
    <source>
        <strain evidence="2 3">C16S1</strain>
    </source>
</reference>
<feature type="transmembrane region" description="Helical" evidence="1">
    <location>
        <begin position="169"/>
        <end position="189"/>
    </location>
</feature>
<name>A0A5P1UXI5_9GAMM</name>
<evidence type="ECO:0008006" key="4">
    <source>
        <dbReference type="Google" id="ProtNLM"/>
    </source>
</evidence>
<dbReference type="InterPro" id="IPR016181">
    <property type="entry name" value="Acyl_CoA_acyltransferase"/>
</dbReference>
<dbReference type="AlphaFoldDB" id="A0A5P1UXI5"/>
<dbReference type="SUPFAM" id="SSF55729">
    <property type="entry name" value="Acyl-CoA N-acyltransferases (Nat)"/>
    <property type="match status" value="1"/>
</dbReference>
<keyword evidence="3" id="KW-1185">Reference proteome</keyword>
<gene>
    <name evidence="2" type="ORF">F2A31_15315</name>
</gene>
<keyword evidence="1" id="KW-1133">Transmembrane helix</keyword>
<evidence type="ECO:0000313" key="3">
    <source>
        <dbReference type="Proteomes" id="UP000325177"/>
    </source>
</evidence>
<dbReference type="EMBL" id="CP043909">
    <property type="protein sequence ID" value="QER40988.1"/>
    <property type="molecule type" value="Genomic_DNA"/>
</dbReference>
<organism evidence="2 3">
    <name type="scientific">Acinetobacter suaedae</name>
    <dbReference type="NCBI Taxonomy" id="2609668"/>
    <lineage>
        <taxon>Bacteria</taxon>
        <taxon>Pseudomonadati</taxon>
        <taxon>Pseudomonadota</taxon>
        <taxon>Gammaproteobacteria</taxon>
        <taxon>Moraxellales</taxon>
        <taxon>Moraxellaceae</taxon>
        <taxon>Acinetobacter</taxon>
    </lineage>
</organism>